<reference evidence="2" key="1">
    <citation type="submission" date="2025-08" db="UniProtKB">
        <authorList>
            <consortium name="Ensembl"/>
        </authorList>
    </citation>
    <scope>IDENTIFICATION</scope>
</reference>
<organism evidence="2 3">
    <name type="scientific">Neovison vison</name>
    <name type="common">American mink</name>
    <name type="synonym">Mustela vison</name>
    <dbReference type="NCBI Taxonomy" id="452646"/>
    <lineage>
        <taxon>Eukaryota</taxon>
        <taxon>Metazoa</taxon>
        <taxon>Chordata</taxon>
        <taxon>Craniata</taxon>
        <taxon>Vertebrata</taxon>
        <taxon>Euteleostomi</taxon>
        <taxon>Mammalia</taxon>
        <taxon>Eutheria</taxon>
        <taxon>Laurasiatheria</taxon>
        <taxon>Carnivora</taxon>
        <taxon>Caniformia</taxon>
        <taxon>Musteloidea</taxon>
        <taxon>Mustelidae</taxon>
        <taxon>Mustelinae</taxon>
        <taxon>Neogale</taxon>
    </lineage>
</organism>
<dbReference type="PANTHER" id="PTHR12773">
    <property type="entry name" value="UPF0315 PROTEIN-RELATED"/>
    <property type="match status" value="1"/>
</dbReference>
<evidence type="ECO:0008006" key="4">
    <source>
        <dbReference type="Google" id="ProtNLM"/>
    </source>
</evidence>
<evidence type="ECO:0000313" key="3">
    <source>
        <dbReference type="Proteomes" id="UP000694425"/>
    </source>
</evidence>
<dbReference type="GeneTree" id="ENSGT00390000009268"/>
<evidence type="ECO:0000313" key="2">
    <source>
        <dbReference type="Ensembl" id="ENSNVIP00000000944.1"/>
    </source>
</evidence>
<dbReference type="PANTHER" id="PTHR12773:SF0">
    <property type="entry name" value="MULTIFUNCTIONAL METHYLTRANSFERASE SUBUNIT TRM112-LIKE PROTEIN"/>
    <property type="match status" value="1"/>
</dbReference>
<accession>A0A8C7A6Z9</accession>
<proteinExistence type="predicted"/>
<dbReference type="Gene3D" id="2.20.25.10">
    <property type="match status" value="1"/>
</dbReference>
<dbReference type="GO" id="GO:0046982">
    <property type="term" value="F:protein heterodimerization activity"/>
    <property type="evidence" value="ECO:0007669"/>
    <property type="project" value="InterPro"/>
</dbReference>
<keyword evidence="3" id="KW-1185">Reference proteome</keyword>
<dbReference type="InterPro" id="IPR039127">
    <property type="entry name" value="Trm112"/>
</dbReference>
<evidence type="ECO:0000256" key="1">
    <source>
        <dbReference type="SAM" id="MobiDB-lite"/>
    </source>
</evidence>
<dbReference type="Ensembl" id="ENSNVIT00000001111.1">
    <property type="protein sequence ID" value="ENSNVIP00000000944.1"/>
    <property type="gene ID" value="ENSNVIG00000000807.1"/>
</dbReference>
<reference evidence="2" key="2">
    <citation type="submission" date="2025-09" db="UniProtKB">
        <authorList>
            <consortium name="Ensembl"/>
        </authorList>
    </citation>
    <scope>IDENTIFICATION</scope>
</reference>
<dbReference type="GO" id="GO:0070476">
    <property type="term" value="P:rRNA (guanine-N7)-methylation"/>
    <property type="evidence" value="ECO:0007669"/>
    <property type="project" value="TreeGrafter"/>
</dbReference>
<name>A0A8C7A6Z9_NEOVI</name>
<dbReference type="Proteomes" id="UP000694425">
    <property type="component" value="Unplaced"/>
</dbReference>
<dbReference type="GO" id="GO:0030488">
    <property type="term" value="P:tRNA methylation"/>
    <property type="evidence" value="ECO:0007669"/>
    <property type="project" value="TreeGrafter"/>
</dbReference>
<sequence length="82" mass="8933">VIPEVASGRPLEVAATLLLLVQVPTGRIEGFEHDEEFLRKTHPSLLEIDVSEGTLQCPDSGQLFPNGGRIPKMLLSKESTHS</sequence>
<protein>
    <recommendedName>
        <fullName evidence="4">Multifunctional methyltransferase subunit TRM112-like protein</fullName>
    </recommendedName>
</protein>
<feature type="region of interest" description="Disordered" evidence="1">
    <location>
        <begin position="57"/>
        <end position="82"/>
    </location>
</feature>
<dbReference type="AlphaFoldDB" id="A0A8C7A6Z9"/>